<dbReference type="InParanoid" id="A0A068UZB4"/>
<dbReference type="Proteomes" id="UP000295252">
    <property type="component" value="Chromosome VII"/>
</dbReference>
<dbReference type="FunCoup" id="A0A068UZB4">
    <property type="interactions" value="1077"/>
</dbReference>
<evidence type="ECO:0000256" key="5">
    <source>
        <dbReference type="ARBA" id="ARBA00022989"/>
    </source>
</evidence>
<dbReference type="Gramene" id="CDP13637">
    <property type="protein sequence ID" value="CDP13637"/>
    <property type="gene ID" value="GSCOC_T00038652001"/>
</dbReference>
<keyword evidence="7" id="KW-0813">Transport</keyword>
<organism evidence="8 9">
    <name type="scientific">Coffea canephora</name>
    <name type="common">Robusta coffee</name>
    <dbReference type="NCBI Taxonomy" id="49390"/>
    <lineage>
        <taxon>Eukaryota</taxon>
        <taxon>Viridiplantae</taxon>
        <taxon>Streptophyta</taxon>
        <taxon>Embryophyta</taxon>
        <taxon>Tracheophyta</taxon>
        <taxon>Spermatophyta</taxon>
        <taxon>Magnoliopsida</taxon>
        <taxon>eudicotyledons</taxon>
        <taxon>Gunneridae</taxon>
        <taxon>Pentapetalae</taxon>
        <taxon>asterids</taxon>
        <taxon>lamiids</taxon>
        <taxon>Gentianales</taxon>
        <taxon>Rubiaceae</taxon>
        <taxon>Ixoroideae</taxon>
        <taxon>Gardenieae complex</taxon>
        <taxon>Bertiereae - Coffeeae clade</taxon>
        <taxon>Coffeeae</taxon>
        <taxon>Coffea</taxon>
    </lineage>
</organism>
<dbReference type="GO" id="GO:0016192">
    <property type="term" value="P:vesicle-mediated transport"/>
    <property type="evidence" value="ECO:0007669"/>
    <property type="project" value="UniProtKB-ARBA"/>
</dbReference>
<dbReference type="EMBL" id="HG739160">
    <property type="protein sequence ID" value="CDP13637.1"/>
    <property type="molecule type" value="Genomic_DNA"/>
</dbReference>
<comment type="function">
    <text evidence="1 7">May be involved in both secretory and endocytic intracellular trafficking in the endosomal/prevacuolar compartments.</text>
</comment>
<protein>
    <recommendedName>
        <fullName evidence="7">PRA1 family protein</fullName>
    </recommendedName>
</protein>
<dbReference type="GO" id="GO:0005794">
    <property type="term" value="C:Golgi apparatus"/>
    <property type="evidence" value="ECO:0007669"/>
    <property type="project" value="TreeGrafter"/>
</dbReference>
<keyword evidence="9" id="KW-1185">Reference proteome</keyword>
<dbReference type="InterPro" id="IPR004895">
    <property type="entry name" value="Prenylated_rab_accept_PRA1"/>
</dbReference>
<evidence type="ECO:0000313" key="8">
    <source>
        <dbReference type="EMBL" id="CDP13637.1"/>
    </source>
</evidence>
<evidence type="ECO:0000256" key="7">
    <source>
        <dbReference type="RuleBase" id="RU363107"/>
    </source>
</evidence>
<evidence type="ECO:0000256" key="1">
    <source>
        <dbReference type="ARBA" id="ARBA00002501"/>
    </source>
</evidence>
<evidence type="ECO:0000256" key="2">
    <source>
        <dbReference type="ARBA" id="ARBA00004141"/>
    </source>
</evidence>
<keyword evidence="5 7" id="KW-1133">Transmembrane helix</keyword>
<dbReference type="OMA" id="LFFFRED"/>
<keyword evidence="6 7" id="KW-0472">Membrane</keyword>
<feature type="transmembrane region" description="Helical" evidence="7">
    <location>
        <begin position="135"/>
        <end position="154"/>
    </location>
</feature>
<dbReference type="OrthoDB" id="63113at2759"/>
<dbReference type="PANTHER" id="PTHR19317:SF53">
    <property type="entry name" value="PRA1 FAMILY PROTEIN G1"/>
    <property type="match status" value="1"/>
</dbReference>
<proteinExistence type="inferred from homology"/>
<evidence type="ECO:0000256" key="4">
    <source>
        <dbReference type="ARBA" id="ARBA00022692"/>
    </source>
</evidence>
<dbReference type="AlphaFoldDB" id="A0A068UZB4"/>
<comment type="similarity">
    <text evidence="3 7">Belongs to the PRA1 family.</text>
</comment>
<comment type="subcellular location">
    <subcellularLocation>
        <location evidence="2 7">Membrane</location>
        <topology evidence="2 7">Multi-pass membrane protein</topology>
    </subcellularLocation>
</comment>
<dbReference type="GO" id="GO:0005783">
    <property type="term" value="C:endoplasmic reticulum"/>
    <property type="evidence" value="ECO:0007669"/>
    <property type="project" value="TreeGrafter"/>
</dbReference>
<feature type="transmembrane region" description="Helical" evidence="7">
    <location>
        <begin position="81"/>
        <end position="99"/>
    </location>
</feature>
<evidence type="ECO:0000256" key="3">
    <source>
        <dbReference type="ARBA" id="ARBA00006483"/>
    </source>
</evidence>
<evidence type="ECO:0000313" key="9">
    <source>
        <dbReference type="Proteomes" id="UP000295252"/>
    </source>
</evidence>
<dbReference type="PANTHER" id="PTHR19317">
    <property type="entry name" value="PRENYLATED RAB ACCEPTOR 1-RELATED"/>
    <property type="match status" value="1"/>
</dbReference>
<gene>
    <name evidence="8" type="ORF">GSCOC_T00038652001</name>
</gene>
<accession>A0A068UZB4</accession>
<evidence type="ECO:0000256" key="6">
    <source>
        <dbReference type="ARBA" id="ARBA00023136"/>
    </source>
</evidence>
<dbReference type="Pfam" id="PF03208">
    <property type="entry name" value="PRA1"/>
    <property type="match status" value="1"/>
</dbReference>
<dbReference type="PhylomeDB" id="A0A068UZB4"/>
<name>A0A068UZB4_COFCA</name>
<dbReference type="GO" id="GO:0016020">
    <property type="term" value="C:membrane"/>
    <property type="evidence" value="ECO:0007669"/>
    <property type="project" value="UniProtKB-SubCell"/>
</dbReference>
<reference evidence="9" key="1">
    <citation type="journal article" date="2014" name="Science">
        <title>The coffee genome provides insight into the convergent evolution of caffeine biosynthesis.</title>
        <authorList>
            <person name="Denoeud F."/>
            <person name="Carretero-Paulet L."/>
            <person name="Dereeper A."/>
            <person name="Droc G."/>
            <person name="Guyot R."/>
            <person name="Pietrella M."/>
            <person name="Zheng C."/>
            <person name="Alberti A."/>
            <person name="Anthony F."/>
            <person name="Aprea G."/>
            <person name="Aury J.M."/>
            <person name="Bento P."/>
            <person name="Bernard M."/>
            <person name="Bocs S."/>
            <person name="Campa C."/>
            <person name="Cenci A."/>
            <person name="Combes M.C."/>
            <person name="Crouzillat D."/>
            <person name="Da Silva C."/>
            <person name="Daddiego L."/>
            <person name="De Bellis F."/>
            <person name="Dussert S."/>
            <person name="Garsmeur O."/>
            <person name="Gayraud T."/>
            <person name="Guignon V."/>
            <person name="Jahn K."/>
            <person name="Jamilloux V."/>
            <person name="Joet T."/>
            <person name="Labadie K."/>
            <person name="Lan T."/>
            <person name="Leclercq J."/>
            <person name="Lepelley M."/>
            <person name="Leroy T."/>
            <person name="Li L.T."/>
            <person name="Librado P."/>
            <person name="Lopez L."/>
            <person name="Munoz A."/>
            <person name="Noel B."/>
            <person name="Pallavicini A."/>
            <person name="Perrotta G."/>
            <person name="Poncet V."/>
            <person name="Pot D."/>
            <person name="Priyono X."/>
            <person name="Rigoreau M."/>
            <person name="Rouard M."/>
            <person name="Rozas J."/>
            <person name="Tranchant-Dubreuil C."/>
            <person name="VanBuren R."/>
            <person name="Zhang Q."/>
            <person name="Andrade A.C."/>
            <person name="Argout X."/>
            <person name="Bertrand B."/>
            <person name="de Kochko A."/>
            <person name="Graziosi G."/>
            <person name="Henry R.J."/>
            <person name="Jayarama X."/>
            <person name="Ming R."/>
            <person name="Nagai C."/>
            <person name="Rounsley S."/>
            <person name="Sankoff D."/>
            <person name="Giuliano G."/>
            <person name="Albert V.A."/>
            <person name="Wincker P."/>
            <person name="Lashermes P."/>
        </authorList>
    </citation>
    <scope>NUCLEOTIDE SEQUENCE [LARGE SCALE GENOMIC DNA]</scope>
    <source>
        <strain evidence="9">cv. DH200-94</strain>
    </source>
</reference>
<keyword evidence="4 7" id="KW-0812">Transmembrane</keyword>
<sequence length="208" mass="22003">MIKHIMNSISPPPADADADADAEVPTYTTIPISGADVITRSIQNLTASFSRCRPWPDFLATGAIDLPSSLSAASLRLRKNVRYFSTNYAVVASTCAAVSLIGSPVALIVVGFGFALWLVLFFFREDPMVIMGRHISDRAVIVALVLCSAAIIWFTGALTSLLIGVSVGVEVVAIHGLLRNTEGLFLDENDGVTDGLVSTSHNPNGGLS</sequence>